<name>A0AAW0XT62_CHEQU</name>
<feature type="non-terminal residue" evidence="4">
    <location>
        <position position="1"/>
    </location>
</feature>
<dbReference type="PANTHER" id="PTHR21113:SF4">
    <property type="entry name" value="CHITIN-BINDING TYPE-4 DOMAIN-CONTAINING PROTEIN"/>
    <property type="match status" value="1"/>
</dbReference>
<dbReference type="InterPro" id="IPR004302">
    <property type="entry name" value="Cellulose/chitin-bd_N"/>
</dbReference>
<dbReference type="Proteomes" id="UP001445076">
    <property type="component" value="Unassembled WGS sequence"/>
</dbReference>
<evidence type="ECO:0000256" key="1">
    <source>
        <dbReference type="SAM" id="MobiDB-lite"/>
    </source>
</evidence>
<keyword evidence="2" id="KW-0472">Membrane</keyword>
<feature type="compositionally biased region" description="Polar residues" evidence="1">
    <location>
        <begin position="266"/>
        <end position="280"/>
    </location>
</feature>
<reference evidence="4 5" key="1">
    <citation type="journal article" date="2024" name="BMC Genomics">
        <title>Genome assembly of redclaw crayfish (Cherax quadricarinatus) provides insights into its immune adaptation and hypoxia tolerance.</title>
        <authorList>
            <person name="Liu Z."/>
            <person name="Zheng J."/>
            <person name="Li H."/>
            <person name="Fang K."/>
            <person name="Wang S."/>
            <person name="He J."/>
            <person name="Zhou D."/>
            <person name="Weng S."/>
            <person name="Chi M."/>
            <person name="Gu Z."/>
            <person name="He J."/>
            <person name="Li F."/>
            <person name="Wang M."/>
        </authorList>
    </citation>
    <scope>NUCLEOTIDE SEQUENCE [LARGE SCALE GENOMIC DNA]</scope>
    <source>
        <strain evidence="4">ZL_2023a</strain>
    </source>
</reference>
<accession>A0AAW0XT62</accession>
<sequence>RYGFNTPHNYNDHEIYCGGFATQWQRNGGKCGPCGDPWHMPQPRDNEGGGKYGRGVIVKKYKHSSRIQLGVELTANHMGFFEFRLCPHNRPSKPVTNECLDKYVLQKADGSGPRYFPGPGAKKFYAKYRLPPGLTCTQCVLQWRYVAGNNWGKCENGTSMVGCGKQEEFRACADVTITEEDGSADDTPSIVPDDTDYNEVDVDTHEGKPTLDAEEHINHVGHIVALTLSFLLILLILLGLIVYFYWARDAFKGFIKRRAGQWSKTAVTASPTKQRNSKITISGPVGVAPPVPPRRSRSMSGGDPPPTINPREIQSISSPTRVTINGVAVNSNAASSTPSQAHLHVPNY</sequence>
<feature type="region of interest" description="Disordered" evidence="1">
    <location>
        <begin position="266"/>
        <end position="315"/>
    </location>
</feature>
<keyword evidence="5" id="KW-1185">Reference proteome</keyword>
<organism evidence="4 5">
    <name type="scientific">Cherax quadricarinatus</name>
    <name type="common">Australian red claw crayfish</name>
    <dbReference type="NCBI Taxonomy" id="27406"/>
    <lineage>
        <taxon>Eukaryota</taxon>
        <taxon>Metazoa</taxon>
        <taxon>Ecdysozoa</taxon>
        <taxon>Arthropoda</taxon>
        <taxon>Crustacea</taxon>
        <taxon>Multicrustacea</taxon>
        <taxon>Malacostraca</taxon>
        <taxon>Eumalacostraca</taxon>
        <taxon>Eucarida</taxon>
        <taxon>Decapoda</taxon>
        <taxon>Pleocyemata</taxon>
        <taxon>Astacidea</taxon>
        <taxon>Parastacoidea</taxon>
        <taxon>Parastacidae</taxon>
        <taxon>Cherax</taxon>
    </lineage>
</organism>
<proteinExistence type="predicted"/>
<keyword evidence="2" id="KW-0812">Transmembrane</keyword>
<dbReference type="EMBL" id="JARKIK010000027">
    <property type="protein sequence ID" value="KAK8742662.1"/>
    <property type="molecule type" value="Genomic_DNA"/>
</dbReference>
<feature type="domain" description="Chitin-binding type-4" evidence="3">
    <location>
        <begin position="9"/>
        <end position="175"/>
    </location>
</feature>
<keyword evidence="2" id="KW-1133">Transmembrane helix</keyword>
<comment type="caution">
    <text evidence="4">The sequence shown here is derived from an EMBL/GenBank/DDBJ whole genome shotgun (WGS) entry which is preliminary data.</text>
</comment>
<evidence type="ECO:0000313" key="4">
    <source>
        <dbReference type="EMBL" id="KAK8742662.1"/>
    </source>
</evidence>
<feature type="region of interest" description="Disordered" evidence="1">
    <location>
        <begin position="180"/>
        <end position="199"/>
    </location>
</feature>
<dbReference type="AlphaFoldDB" id="A0AAW0XT62"/>
<protein>
    <recommendedName>
        <fullName evidence="3">Chitin-binding type-4 domain-containing protein</fullName>
    </recommendedName>
</protein>
<evidence type="ECO:0000256" key="2">
    <source>
        <dbReference type="SAM" id="Phobius"/>
    </source>
</evidence>
<gene>
    <name evidence="4" type="ORF">OTU49_001612</name>
</gene>
<feature type="transmembrane region" description="Helical" evidence="2">
    <location>
        <begin position="223"/>
        <end position="246"/>
    </location>
</feature>
<evidence type="ECO:0000313" key="5">
    <source>
        <dbReference type="Proteomes" id="UP001445076"/>
    </source>
</evidence>
<dbReference type="PANTHER" id="PTHR21113">
    <property type="entry name" value="AGAP001705-PA"/>
    <property type="match status" value="1"/>
</dbReference>
<evidence type="ECO:0000259" key="3">
    <source>
        <dbReference type="Pfam" id="PF03067"/>
    </source>
</evidence>
<dbReference type="Pfam" id="PF03067">
    <property type="entry name" value="LPMO_10"/>
    <property type="match status" value="1"/>
</dbReference>